<reference evidence="2 3" key="1">
    <citation type="submission" date="2016-02" db="EMBL/GenBank/DDBJ databases">
        <title>Comparison of Clostridium stercorarium subspecies using comparative genomics and transcriptomics.</title>
        <authorList>
            <person name="Schellenberg J."/>
            <person name="Thallinger G."/>
            <person name="Levin D.B."/>
            <person name="Zhang X."/>
            <person name="Alvare G."/>
            <person name="Fristensky B."/>
            <person name="Sparling R."/>
        </authorList>
    </citation>
    <scope>NUCLEOTIDE SEQUENCE [LARGE SCALE GENOMIC DNA]</scope>
    <source>
        <strain evidence="2 3">DSM 2910</strain>
    </source>
</reference>
<proteinExistence type="predicted"/>
<dbReference type="OrthoDB" id="3078321at2"/>
<gene>
    <name evidence="2" type="ORF">CSTERTH_01075</name>
</gene>
<feature type="compositionally biased region" description="Basic and acidic residues" evidence="1">
    <location>
        <begin position="80"/>
        <end position="92"/>
    </location>
</feature>
<protein>
    <recommendedName>
        <fullName evidence="4">Phage protein, HK97 gp10 family</fullName>
    </recommendedName>
</protein>
<feature type="region of interest" description="Disordered" evidence="1">
    <location>
        <begin position="53"/>
        <end position="98"/>
    </location>
</feature>
<sequence>MVAQMTIYSPDDLMLQLSRLGDVDEYAPEILNAGIDPLFKKIKENAEKYRRTGEMAKSLKKKKAKKDRRGTWQQRVQFEGYDKTRKPTKSDPRGVPNARKAMSLEYGTKNQPATPFIRPAIIQSEKECIERMQERFNSVVDKIKG</sequence>
<organism evidence="2 3">
    <name type="scientific">Thermoclostridium stercorarium subsp. thermolacticum DSM 2910</name>
    <dbReference type="NCBI Taxonomy" id="1121336"/>
    <lineage>
        <taxon>Bacteria</taxon>
        <taxon>Bacillati</taxon>
        <taxon>Bacillota</taxon>
        <taxon>Clostridia</taxon>
        <taxon>Eubacteriales</taxon>
        <taxon>Oscillospiraceae</taxon>
        <taxon>Thermoclostridium</taxon>
    </lineage>
</organism>
<feature type="compositionally biased region" description="Basic residues" evidence="1">
    <location>
        <begin position="58"/>
        <end position="68"/>
    </location>
</feature>
<dbReference type="EMBL" id="CP014672">
    <property type="protein sequence ID" value="ANW97720.1"/>
    <property type="molecule type" value="Genomic_DNA"/>
</dbReference>
<name>A0A1B1YAB7_THEST</name>
<evidence type="ECO:0000313" key="2">
    <source>
        <dbReference type="EMBL" id="ANW97720.1"/>
    </source>
</evidence>
<dbReference type="InterPro" id="IPR010064">
    <property type="entry name" value="HK97-gp10_tail"/>
</dbReference>
<dbReference type="NCBIfam" id="TIGR01725">
    <property type="entry name" value="phge_HK97_gp10"/>
    <property type="match status" value="1"/>
</dbReference>
<evidence type="ECO:0000313" key="3">
    <source>
        <dbReference type="Proteomes" id="UP000092971"/>
    </source>
</evidence>
<evidence type="ECO:0008006" key="4">
    <source>
        <dbReference type="Google" id="ProtNLM"/>
    </source>
</evidence>
<dbReference type="Proteomes" id="UP000092971">
    <property type="component" value="Chromosome"/>
</dbReference>
<dbReference type="Pfam" id="PF04883">
    <property type="entry name" value="HK97-gp10_like"/>
    <property type="match status" value="1"/>
</dbReference>
<dbReference type="RefSeq" id="WP_065821264.1">
    <property type="nucleotide sequence ID" value="NZ_CP014672.1"/>
</dbReference>
<dbReference type="AlphaFoldDB" id="A0A1B1YAB7"/>
<evidence type="ECO:0000256" key="1">
    <source>
        <dbReference type="SAM" id="MobiDB-lite"/>
    </source>
</evidence>
<accession>A0A1B1YAB7</accession>